<dbReference type="SUPFAM" id="SSF54211">
    <property type="entry name" value="Ribosomal protein S5 domain 2-like"/>
    <property type="match status" value="1"/>
</dbReference>
<dbReference type="PATRIC" id="fig|754477.3.peg.1821"/>
<dbReference type="HOGENOM" id="CLU_117179_11_0_6"/>
<accession>I1YJ98</accession>
<dbReference type="PANTHER" id="PTHR33992">
    <property type="entry name" value="RIBONUCLEASE P PROTEIN COMPONENT"/>
    <property type="match status" value="1"/>
</dbReference>
<evidence type="ECO:0000256" key="2">
    <source>
        <dbReference type="ARBA" id="ARBA00022694"/>
    </source>
</evidence>
<proteinExistence type="inferred from homology"/>
<gene>
    <name evidence="7" type="primary">rnpA</name>
    <name evidence="9" type="ordered locus">Q7C_1850</name>
</gene>
<dbReference type="AlphaFoldDB" id="I1YJ98"/>
<dbReference type="STRING" id="754477.Q7C_1850"/>
<dbReference type="EC" id="3.1.26.5" evidence="7 8"/>
<dbReference type="PROSITE" id="PS00648">
    <property type="entry name" value="RIBONUCLEASE_P"/>
    <property type="match status" value="1"/>
</dbReference>
<keyword evidence="5 7" id="KW-0378">Hydrolase</keyword>
<evidence type="ECO:0000256" key="7">
    <source>
        <dbReference type="HAMAP-Rule" id="MF_00227"/>
    </source>
</evidence>
<dbReference type="GO" id="GO:0030677">
    <property type="term" value="C:ribonuclease P complex"/>
    <property type="evidence" value="ECO:0007669"/>
    <property type="project" value="TreeGrafter"/>
</dbReference>
<evidence type="ECO:0000256" key="5">
    <source>
        <dbReference type="ARBA" id="ARBA00022801"/>
    </source>
</evidence>
<comment type="function">
    <text evidence="1 7">RNaseP catalyzes the removal of the 5'-leader sequence from pre-tRNA to produce the mature 5'-terminus. It can also cleave other RNA substrates such as 4.5S RNA. The protein component plays an auxiliary but essential role in vivo by binding to the 5'-leader sequence and broadening the substrate specificity of the ribozyme.</text>
</comment>
<dbReference type="GO" id="GO:0004526">
    <property type="term" value="F:ribonuclease P activity"/>
    <property type="evidence" value="ECO:0007669"/>
    <property type="project" value="UniProtKB-UniRule"/>
</dbReference>
<sequence length="119" mass="13693">MVLARFSRAMRMNRPGDFTRVFRQGKRCGGTGLTLIALPSNVGHPRLGLAIAKKHIKLACQRNRIKRLIRDSFRQHQHQLGSLDIVVLSRADILQRDITQVRTALGRHWMTVKTQWQQS</sequence>
<comment type="subunit">
    <text evidence="7">Consists of a catalytic RNA component (M1 or rnpB) and a protein subunit.</text>
</comment>
<dbReference type="GO" id="GO:0042781">
    <property type="term" value="F:3'-tRNA processing endoribonuclease activity"/>
    <property type="evidence" value="ECO:0007669"/>
    <property type="project" value="TreeGrafter"/>
</dbReference>
<dbReference type="InterPro" id="IPR014721">
    <property type="entry name" value="Ribsml_uS5_D2-typ_fold_subgr"/>
</dbReference>
<dbReference type="NCBIfam" id="TIGR00188">
    <property type="entry name" value="rnpA"/>
    <property type="match status" value="1"/>
</dbReference>
<evidence type="ECO:0000256" key="1">
    <source>
        <dbReference type="ARBA" id="ARBA00002663"/>
    </source>
</evidence>
<dbReference type="Proteomes" id="UP000009145">
    <property type="component" value="Chromosome"/>
</dbReference>
<dbReference type="Gene3D" id="3.30.230.10">
    <property type="match status" value="1"/>
</dbReference>
<evidence type="ECO:0000256" key="3">
    <source>
        <dbReference type="ARBA" id="ARBA00022722"/>
    </source>
</evidence>
<dbReference type="PANTHER" id="PTHR33992:SF1">
    <property type="entry name" value="RIBONUCLEASE P PROTEIN COMPONENT"/>
    <property type="match status" value="1"/>
</dbReference>
<evidence type="ECO:0000256" key="4">
    <source>
        <dbReference type="ARBA" id="ARBA00022759"/>
    </source>
</evidence>
<keyword evidence="2 7" id="KW-0819">tRNA processing</keyword>
<comment type="catalytic activity">
    <reaction evidence="7">
        <text>Endonucleolytic cleavage of RNA, removing 5'-extranucleotides from tRNA precursor.</text>
        <dbReference type="EC" id="3.1.26.5"/>
    </reaction>
</comment>
<dbReference type="InterPro" id="IPR000100">
    <property type="entry name" value="RNase_P"/>
</dbReference>
<comment type="similarity">
    <text evidence="7">Belongs to the RnpA family.</text>
</comment>
<dbReference type="InterPro" id="IPR020568">
    <property type="entry name" value="Ribosomal_Su5_D2-typ_SF"/>
</dbReference>
<evidence type="ECO:0000313" key="9">
    <source>
        <dbReference type="EMBL" id="AFJ02991.1"/>
    </source>
</evidence>
<dbReference type="GO" id="GO:0001682">
    <property type="term" value="P:tRNA 5'-leader removal"/>
    <property type="evidence" value="ECO:0007669"/>
    <property type="project" value="UniProtKB-UniRule"/>
</dbReference>
<dbReference type="GO" id="GO:0000049">
    <property type="term" value="F:tRNA binding"/>
    <property type="evidence" value="ECO:0007669"/>
    <property type="project" value="UniProtKB-UniRule"/>
</dbReference>
<reference evidence="9 10" key="1">
    <citation type="journal article" date="2012" name="J. Bacteriol.">
        <title>Complete genome sequences of Methylophaga sp. strain JAM1 and Methylophaga sp. strain JAM7.</title>
        <authorList>
            <person name="Villeneuve C."/>
            <person name="Martineau C."/>
            <person name="Mauffrey F."/>
            <person name="Villemur R."/>
        </authorList>
    </citation>
    <scope>NUCLEOTIDE SEQUENCE [LARGE SCALE GENOMIC DNA]</scope>
    <source>
        <strain evidence="9 10">JAM7</strain>
    </source>
</reference>
<keyword evidence="10" id="KW-1185">Reference proteome</keyword>
<dbReference type="InterPro" id="IPR020539">
    <property type="entry name" value="RNase_P_CS"/>
</dbReference>
<keyword evidence="6 7" id="KW-0694">RNA-binding</keyword>
<protein>
    <recommendedName>
        <fullName evidence="7 8">Ribonuclease P protein component</fullName>
        <shortName evidence="7">RNase P protein</shortName>
        <shortName evidence="7">RNaseP protein</shortName>
        <ecNumber evidence="7 8">3.1.26.5</ecNumber>
    </recommendedName>
    <alternativeName>
        <fullName evidence="7">Protein C5</fullName>
    </alternativeName>
</protein>
<dbReference type="EMBL" id="CP003380">
    <property type="protein sequence ID" value="AFJ02991.1"/>
    <property type="molecule type" value="Genomic_DNA"/>
</dbReference>
<dbReference type="HAMAP" id="MF_00227">
    <property type="entry name" value="RNase_P"/>
    <property type="match status" value="1"/>
</dbReference>
<name>I1YJ98_METFJ</name>
<evidence type="ECO:0000256" key="6">
    <source>
        <dbReference type="ARBA" id="ARBA00022884"/>
    </source>
</evidence>
<keyword evidence="3 7" id="KW-0540">Nuclease</keyword>
<evidence type="ECO:0000256" key="8">
    <source>
        <dbReference type="NCBIfam" id="TIGR00188"/>
    </source>
</evidence>
<dbReference type="KEGG" id="mec:Q7C_1850"/>
<dbReference type="Pfam" id="PF00825">
    <property type="entry name" value="Ribonuclease_P"/>
    <property type="match status" value="1"/>
</dbReference>
<keyword evidence="4 7" id="KW-0255">Endonuclease</keyword>
<organism evidence="9 10">
    <name type="scientific">Methylophaga frappieri (strain ATCC BAA-2434 / DSM 25690 / JAM7)</name>
    <dbReference type="NCBI Taxonomy" id="754477"/>
    <lineage>
        <taxon>Bacteria</taxon>
        <taxon>Pseudomonadati</taxon>
        <taxon>Pseudomonadota</taxon>
        <taxon>Gammaproteobacteria</taxon>
        <taxon>Thiotrichales</taxon>
        <taxon>Piscirickettsiaceae</taxon>
        <taxon>Methylophaga</taxon>
    </lineage>
</organism>
<evidence type="ECO:0000313" key="10">
    <source>
        <dbReference type="Proteomes" id="UP000009145"/>
    </source>
</evidence>
<dbReference type="eggNOG" id="COG0594">
    <property type="taxonomic scope" value="Bacteria"/>
</dbReference>